<dbReference type="GO" id="GO:0005886">
    <property type="term" value="C:plasma membrane"/>
    <property type="evidence" value="ECO:0007669"/>
    <property type="project" value="TreeGrafter"/>
</dbReference>
<protein>
    <submittedName>
        <fullName evidence="4">Putative membrane protein</fullName>
    </submittedName>
</protein>
<dbReference type="EMBL" id="LSSK01000743">
    <property type="protein sequence ID" value="OMH82078.1"/>
    <property type="molecule type" value="Genomic_DNA"/>
</dbReference>
<gene>
    <name evidence="4" type="ORF">AX774_g4455</name>
</gene>
<organism evidence="4 5">
    <name type="scientific">Zancudomyces culisetae</name>
    <name type="common">Gut fungus</name>
    <name type="synonym">Smittium culisetae</name>
    <dbReference type="NCBI Taxonomy" id="1213189"/>
    <lineage>
        <taxon>Eukaryota</taxon>
        <taxon>Fungi</taxon>
        <taxon>Fungi incertae sedis</taxon>
        <taxon>Zoopagomycota</taxon>
        <taxon>Kickxellomycotina</taxon>
        <taxon>Harpellomycetes</taxon>
        <taxon>Harpellales</taxon>
        <taxon>Legeriomycetaceae</taxon>
        <taxon>Zancudomyces</taxon>
    </lineage>
</organism>
<evidence type="ECO:0000256" key="2">
    <source>
        <dbReference type="SAM" id="Phobius"/>
    </source>
</evidence>
<evidence type="ECO:0000259" key="3">
    <source>
        <dbReference type="Pfam" id="PF02714"/>
    </source>
</evidence>
<feature type="domain" description="CSC1/OSCA1-like 7TM region" evidence="3">
    <location>
        <begin position="194"/>
        <end position="285"/>
    </location>
</feature>
<feature type="compositionally biased region" description="Low complexity" evidence="1">
    <location>
        <begin position="404"/>
        <end position="420"/>
    </location>
</feature>
<dbReference type="InterPro" id="IPR045122">
    <property type="entry name" value="Csc1-like"/>
</dbReference>
<feature type="transmembrane region" description="Helical" evidence="2">
    <location>
        <begin position="299"/>
        <end position="319"/>
    </location>
</feature>
<evidence type="ECO:0000313" key="4">
    <source>
        <dbReference type="EMBL" id="OMH82078.1"/>
    </source>
</evidence>
<feature type="region of interest" description="Disordered" evidence="1">
    <location>
        <begin position="1"/>
        <end position="27"/>
    </location>
</feature>
<keyword evidence="2" id="KW-1133">Transmembrane helix</keyword>
<evidence type="ECO:0000256" key="1">
    <source>
        <dbReference type="SAM" id="MobiDB-lite"/>
    </source>
</evidence>
<dbReference type="InterPro" id="IPR003864">
    <property type="entry name" value="CSC1/OSCA1-like_7TM"/>
</dbReference>
<dbReference type="AlphaFoldDB" id="A0A1R1PM84"/>
<name>A0A1R1PM84_ZANCU</name>
<accession>A0A1R1PM84</accession>
<dbReference type="Pfam" id="PF02714">
    <property type="entry name" value="RSN1_7TM"/>
    <property type="match status" value="1"/>
</dbReference>
<dbReference type="OrthoDB" id="1076608at2759"/>
<feature type="transmembrane region" description="Helical" evidence="2">
    <location>
        <begin position="215"/>
        <end position="245"/>
    </location>
</feature>
<dbReference type="Proteomes" id="UP000188320">
    <property type="component" value="Unassembled WGS sequence"/>
</dbReference>
<keyword evidence="2" id="KW-0812">Transmembrane</keyword>
<feature type="region of interest" description="Disordered" evidence="1">
    <location>
        <begin position="399"/>
        <end position="420"/>
    </location>
</feature>
<comment type="caution">
    <text evidence="4">The sequence shown here is derived from an EMBL/GenBank/DDBJ whole genome shotgun (WGS) entry which is preliminary data.</text>
</comment>
<sequence>MFSTKLGDATSGVSESGPGEASFEGSIRTKNGGNYYNRIINNGNKLPGRIEAISIIRNPGELTKLVSKRDQILSKIEDKLTDYVVKCKKRISAKRHAARSNYTNAVDNSGGLLTALPEDAGVARRLPPENRSKYDSIYAVLLVSIANDFYLTAVLRRPKVAVRHNQLIYAVRKQFFPLLPDFASVSNSYAKPVVARERYEEPNGFDWAASIPYHFLLFLIGITYSAINPFINIPCAMYFAMYYFVYRHHFTYVYDCRQFNLGGKSFHLSLRQTFGALYMAEVIWLIMMIVNIKNANLAILRVVLAALTIIATSVVQHYIESYLVPLFTYLPLNACEFIASCLCGESPCICSGHLSISINSPPADTYLQKFDTPSPSLSPQGPPEIKVLPPTEPNSPLFYTPVTSASPPADSPSSASNPSLSAANDLSTTFATSFKHPALKASYFSFIMVPADQTGFCDHIFQKLNHLGQHDDKTYFEVTTTGSIVSTRYKVKLDFNIPEPQPPV</sequence>
<keyword evidence="5" id="KW-1185">Reference proteome</keyword>
<keyword evidence="2" id="KW-0472">Membrane</keyword>
<feature type="transmembrane region" description="Helical" evidence="2">
    <location>
        <begin position="274"/>
        <end position="292"/>
    </location>
</feature>
<reference evidence="5" key="1">
    <citation type="submission" date="2017-01" db="EMBL/GenBank/DDBJ databases">
        <authorList>
            <person name="Wang Y."/>
            <person name="White M."/>
            <person name="Kvist S."/>
            <person name="Moncalvo J.-M."/>
        </authorList>
    </citation>
    <scope>NUCLEOTIDE SEQUENCE [LARGE SCALE GENOMIC DNA]</scope>
    <source>
        <strain evidence="5">COL-18-3</strain>
    </source>
</reference>
<dbReference type="PANTHER" id="PTHR13018">
    <property type="entry name" value="PROBABLE MEMBRANE PROTEIN DUF221-RELATED"/>
    <property type="match status" value="1"/>
</dbReference>
<dbReference type="GO" id="GO:0005227">
    <property type="term" value="F:calcium-activated cation channel activity"/>
    <property type="evidence" value="ECO:0007669"/>
    <property type="project" value="InterPro"/>
</dbReference>
<proteinExistence type="predicted"/>
<dbReference type="PANTHER" id="PTHR13018:SF139">
    <property type="entry name" value="PHOSPHATE METABOLISM PROTEIN 7"/>
    <property type="match status" value="1"/>
</dbReference>
<evidence type="ECO:0000313" key="5">
    <source>
        <dbReference type="Proteomes" id="UP000188320"/>
    </source>
</evidence>